<feature type="chain" id="PRO_5013762354" description="Pectinesterase inhibitor domain-containing protein" evidence="1">
    <location>
        <begin position="29"/>
        <end position="182"/>
    </location>
</feature>
<comment type="caution">
    <text evidence="2">The sequence shown here is derived from an EMBL/GenBank/DDBJ whole genome shotgun (WGS) entry which is preliminary data.</text>
</comment>
<dbReference type="SUPFAM" id="SSF101148">
    <property type="entry name" value="Plant invertase/pectin methylesterase inhibitor"/>
    <property type="match status" value="1"/>
</dbReference>
<name>A0A2G9HBK6_9LAMI</name>
<organism evidence="2 3">
    <name type="scientific">Handroanthus impetiginosus</name>
    <dbReference type="NCBI Taxonomy" id="429701"/>
    <lineage>
        <taxon>Eukaryota</taxon>
        <taxon>Viridiplantae</taxon>
        <taxon>Streptophyta</taxon>
        <taxon>Embryophyta</taxon>
        <taxon>Tracheophyta</taxon>
        <taxon>Spermatophyta</taxon>
        <taxon>Magnoliopsida</taxon>
        <taxon>eudicotyledons</taxon>
        <taxon>Gunneridae</taxon>
        <taxon>Pentapetalae</taxon>
        <taxon>asterids</taxon>
        <taxon>lamiids</taxon>
        <taxon>Lamiales</taxon>
        <taxon>Bignoniaceae</taxon>
        <taxon>Crescentiina</taxon>
        <taxon>Tabebuia alliance</taxon>
        <taxon>Handroanthus</taxon>
    </lineage>
</organism>
<reference evidence="3" key="1">
    <citation type="journal article" date="2018" name="Gigascience">
        <title>Genome assembly of the Pink Ipe (Handroanthus impetiginosus, Bignoniaceae), a highly valued, ecologically keystone Neotropical timber forest tree.</title>
        <authorList>
            <person name="Silva-Junior O.B."/>
            <person name="Grattapaglia D."/>
            <person name="Novaes E."/>
            <person name="Collevatti R.G."/>
        </authorList>
    </citation>
    <scope>NUCLEOTIDE SEQUENCE [LARGE SCALE GENOMIC DNA]</scope>
    <source>
        <strain evidence="3">cv. UFG-1</strain>
    </source>
</reference>
<keyword evidence="3" id="KW-1185">Reference proteome</keyword>
<protein>
    <recommendedName>
        <fullName evidence="4">Pectinesterase inhibitor domain-containing protein</fullName>
    </recommendedName>
</protein>
<dbReference type="Proteomes" id="UP000231279">
    <property type="component" value="Unassembled WGS sequence"/>
</dbReference>
<dbReference type="EMBL" id="NKXS01002185">
    <property type="protein sequence ID" value="PIN14911.1"/>
    <property type="molecule type" value="Genomic_DNA"/>
</dbReference>
<dbReference type="AlphaFoldDB" id="A0A2G9HBK6"/>
<evidence type="ECO:0008006" key="4">
    <source>
        <dbReference type="Google" id="ProtNLM"/>
    </source>
</evidence>
<dbReference type="InterPro" id="IPR035513">
    <property type="entry name" value="Invertase/methylesterase_inhib"/>
</dbReference>
<dbReference type="Gene3D" id="1.20.140.40">
    <property type="entry name" value="Invertase/pectin methylesterase inhibitor family protein"/>
    <property type="match status" value="1"/>
</dbReference>
<feature type="signal peptide" evidence="1">
    <location>
        <begin position="1"/>
        <end position="28"/>
    </location>
</feature>
<keyword evidence="1" id="KW-0732">Signal</keyword>
<evidence type="ECO:0000256" key="1">
    <source>
        <dbReference type="SAM" id="SignalP"/>
    </source>
</evidence>
<accession>A0A2G9HBK6</accession>
<sequence>MGIKKTTVSFSLALIATFLLISTGTATATAKSAAVSPFCTTANNKVLCTKMVRGAKTWEQAMTNAINSAMVKAKTGKAIADGVGPKLPKNLLPQSKASILDSCNGAYDRIIYYLEQALVYVKDDPTSLRSCFSSVSFWECKFGLEEFEITIPEVNRFYQEINQRSSVLLSVLEKMPGNNLIY</sequence>
<dbReference type="OrthoDB" id="770764at2759"/>
<evidence type="ECO:0000313" key="2">
    <source>
        <dbReference type="EMBL" id="PIN14911.1"/>
    </source>
</evidence>
<proteinExistence type="predicted"/>
<evidence type="ECO:0000313" key="3">
    <source>
        <dbReference type="Proteomes" id="UP000231279"/>
    </source>
</evidence>
<gene>
    <name evidence="2" type="ORF">CDL12_12453</name>
</gene>